<protein>
    <submittedName>
        <fullName evidence="1">Transcriptional regulator</fullName>
    </submittedName>
</protein>
<evidence type="ECO:0000313" key="1">
    <source>
        <dbReference type="EMBL" id="SMO97608.1"/>
    </source>
</evidence>
<dbReference type="EMBL" id="FXTN01000014">
    <property type="protein sequence ID" value="SMO97608.1"/>
    <property type="molecule type" value="Genomic_DNA"/>
</dbReference>
<dbReference type="RefSeq" id="WP_142530737.1">
    <property type="nucleotide sequence ID" value="NZ_CBCSJO010000013.1"/>
</dbReference>
<dbReference type="AlphaFoldDB" id="A0A521FN36"/>
<evidence type="ECO:0000313" key="2">
    <source>
        <dbReference type="Proteomes" id="UP000320300"/>
    </source>
</evidence>
<dbReference type="InterPro" id="IPR036390">
    <property type="entry name" value="WH_DNA-bd_sf"/>
</dbReference>
<dbReference type="InterPro" id="IPR036388">
    <property type="entry name" value="WH-like_DNA-bd_sf"/>
</dbReference>
<name>A0A521FN36_9SPHI</name>
<organism evidence="1 2">
    <name type="scientific">Pedobacter westerhofensis</name>
    <dbReference type="NCBI Taxonomy" id="425512"/>
    <lineage>
        <taxon>Bacteria</taxon>
        <taxon>Pseudomonadati</taxon>
        <taxon>Bacteroidota</taxon>
        <taxon>Sphingobacteriia</taxon>
        <taxon>Sphingobacteriales</taxon>
        <taxon>Sphingobacteriaceae</taxon>
        <taxon>Pedobacter</taxon>
    </lineage>
</organism>
<gene>
    <name evidence="1" type="ORF">SAMN06265348_11493</name>
</gene>
<dbReference type="Gene3D" id="1.10.10.10">
    <property type="entry name" value="Winged helix-like DNA-binding domain superfamily/Winged helix DNA-binding domain"/>
    <property type="match status" value="1"/>
</dbReference>
<dbReference type="SUPFAM" id="SSF46785">
    <property type="entry name" value="Winged helix' DNA-binding domain"/>
    <property type="match status" value="1"/>
</dbReference>
<keyword evidence="2" id="KW-1185">Reference proteome</keyword>
<sequence length="214" mass="23779">METEHHKMPFRERAVELLKTSGPQSLSSLAAEFQVTVEGARFQMLRLEKEGIVTSSKTVTGRGRPQQLWTLTSMGQNRFPDTHAALTVKLMEVMKETLGEQAVSKVIHANGERGTSRYLAALEGITDLEKRLSAFVSIRTGEGYMAQFIKDDEGFIFIENHCPIGAAAHANPAICSAEFKTLQTVIGENVAIKRIEYIVEGGRRCAYRILSSKY</sequence>
<reference evidence="1 2" key="1">
    <citation type="submission" date="2017-05" db="EMBL/GenBank/DDBJ databases">
        <authorList>
            <person name="Varghese N."/>
            <person name="Submissions S."/>
        </authorList>
    </citation>
    <scope>NUCLEOTIDE SEQUENCE [LARGE SCALE GENOMIC DNA]</scope>
    <source>
        <strain evidence="1 2">DSM 19036</strain>
    </source>
</reference>
<dbReference type="OrthoDB" id="155998at2"/>
<accession>A0A521FN36</accession>
<proteinExistence type="predicted"/>
<dbReference type="Proteomes" id="UP000320300">
    <property type="component" value="Unassembled WGS sequence"/>
</dbReference>